<sequence>MRRCVKAPNGQRRALMLCRCSISPCMPRCGICRLMTGRTISRTGATTWISTRRRKMCASMPIWAHWHSWWPPCAPGVGARWRPVILKNNCKRHCAACGESAHLTPHVRPRSAWRLTITAAPTAQIRRHNCSTGARTFCAWAAAALPTATSNTGRWLSGKPACSPPCRPAARRPTPDARRPSATGCWPRHLAAGVGGADIETVKQWIDGIPQNPIHLRNVRGAVLQQEVFMIKNTETHYNKIGQAILEAVNQDFDSTYVRIEMLDNIDSIGLFFERKGEYFYLNEGLDDLLSHFREFYNDFKEEIKYSWTSATFKINSSGKMDLELGYDDISDFSMSSKRRDKWMKKYLDSRKKINW</sequence>
<dbReference type="Gene3D" id="3.30.500.20">
    <property type="entry name" value="BH3703-like domains"/>
    <property type="match status" value="1"/>
</dbReference>
<dbReference type="Proteomes" id="UP000218054">
    <property type="component" value="Unassembled WGS sequence"/>
</dbReference>
<evidence type="ECO:0000313" key="2">
    <source>
        <dbReference type="Proteomes" id="UP000218054"/>
    </source>
</evidence>
<proteinExistence type="predicted"/>
<comment type="caution">
    <text evidence="1">The sequence shown here is derived from an EMBL/GenBank/DDBJ whole genome shotgun (WGS) entry which is preliminary data.</text>
</comment>
<accession>A0A2A2A812</accession>
<keyword evidence="2" id="KW-1185">Reference proteome</keyword>
<gene>
    <name evidence="1" type="ORF">CK625_13180</name>
</gene>
<dbReference type="SUPFAM" id="SSF160424">
    <property type="entry name" value="BH3703-like"/>
    <property type="match status" value="1"/>
</dbReference>
<evidence type="ECO:0000313" key="1">
    <source>
        <dbReference type="EMBL" id="PAT33907.1"/>
    </source>
</evidence>
<reference evidence="1 2" key="1">
    <citation type="submission" date="2017-08" db="EMBL/GenBank/DDBJ databases">
        <title>WGS of Clinical strains of the CDC Group NO-1 linked to zoonotic infections in humans.</title>
        <authorList>
            <person name="Bernier A.-M."/>
            <person name="Bernard K."/>
        </authorList>
    </citation>
    <scope>NUCLEOTIDE SEQUENCE [LARGE SCALE GENOMIC DNA]</scope>
    <source>
        <strain evidence="1 2">NML00-0135</strain>
    </source>
</reference>
<protein>
    <submittedName>
        <fullName evidence="1">Uncharacterized protein</fullName>
    </submittedName>
</protein>
<name>A0A2A2A812_9BURK</name>
<dbReference type="AlphaFoldDB" id="A0A2A2A812"/>
<dbReference type="InterPro" id="IPR006728">
    <property type="entry name" value="YezG-like"/>
</dbReference>
<dbReference type="EMBL" id="NSJB01000017">
    <property type="protein sequence ID" value="PAT33907.1"/>
    <property type="molecule type" value="Genomic_DNA"/>
</dbReference>
<organism evidence="1 2">
    <name type="scientific">Vandammella animalimorsus</name>
    <dbReference type="NCBI Taxonomy" id="2029117"/>
    <lineage>
        <taxon>Bacteria</taxon>
        <taxon>Pseudomonadati</taxon>
        <taxon>Pseudomonadota</taxon>
        <taxon>Betaproteobacteria</taxon>
        <taxon>Burkholderiales</taxon>
        <taxon>Comamonadaceae</taxon>
        <taxon>Vandammella</taxon>
    </lineage>
</organism>
<dbReference type="InterPro" id="IPR036170">
    <property type="entry name" value="YezG-like_sf"/>
</dbReference>
<dbReference type="Pfam" id="PF04634">
    <property type="entry name" value="YezG-like"/>
    <property type="match status" value="1"/>
</dbReference>